<dbReference type="GO" id="GO:0016491">
    <property type="term" value="F:oxidoreductase activity"/>
    <property type="evidence" value="ECO:0007669"/>
    <property type="project" value="InterPro"/>
</dbReference>
<dbReference type="AlphaFoldDB" id="A0A9J7BYI7"/>
<evidence type="ECO:0000259" key="1">
    <source>
        <dbReference type="Pfam" id="PF09995"/>
    </source>
</evidence>
<dbReference type="PANTHER" id="PTHR36151">
    <property type="entry name" value="BLR2777 PROTEIN"/>
    <property type="match status" value="1"/>
</dbReference>
<dbReference type="KEGG" id="orp:MOP44_10395"/>
<dbReference type="InterPro" id="IPR018713">
    <property type="entry name" value="MPAB/Lcp_cat_dom"/>
</dbReference>
<protein>
    <submittedName>
        <fullName evidence="2">DUF2236 domain-containing protein</fullName>
    </submittedName>
</protein>
<accession>A0A9J7BYI7</accession>
<dbReference type="RefSeq" id="WP_260795974.1">
    <property type="nucleotide sequence ID" value="NZ_CP093313.1"/>
</dbReference>
<dbReference type="PANTHER" id="PTHR36151:SF3">
    <property type="entry name" value="ER-BOUND OXYGENASE MPAB_MPAB'_RUBBER OXYGENASE CATALYTIC DOMAIN-CONTAINING PROTEIN"/>
    <property type="match status" value="1"/>
</dbReference>
<name>A0A9J7BYI7_9BACT</name>
<organism evidence="2 3">
    <name type="scientific">Occallatibacter riparius</name>
    <dbReference type="NCBI Taxonomy" id="1002689"/>
    <lineage>
        <taxon>Bacteria</taxon>
        <taxon>Pseudomonadati</taxon>
        <taxon>Acidobacteriota</taxon>
        <taxon>Terriglobia</taxon>
        <taxon>Terriglobales</taxon>
        <taxon>Acidobacteriaceae</taxon>
        <taxon>Occallatibacter</taxon>
    </lineage>
</organism>
<dbReference type="EMBL" id="CP093313">
    <property type="protein sequence ID" value="UWZ86334.1"/>
    <property type="molecule type" value="Genomic_DNA"/>
</dbReference>
<evidence type="ECO:0000313" key="2">
    <source>
        <dbReference type="EMBL" id="UWZ86334.1"/>
    </source>
</evidence>
<gene>
    <name evidence="2" type="ORF">MOP44_10395</name>
</gene>
<feature type="domain" description="ER-bound oxygenase mpaB/mpaB'/Rubber oxygenase catalytic" evidence="1">
    <location>
        <begin position="48"/>
        <end position="272"/>
    </location>
</feature>
<evidence type="ECO:0000313" key="3">
    <source>
        <dbReference type="Proteomes" id="UP001059380"/>
    </source>
</evidence>
<sequence>MDPAGSQPVSRTDSESLIAALEHGAVAGDPLGRAGVFGPDSASWKINRESALFLGAGRAALLQLAHPWVATALDQHSNVMERPVARFHSTFRIVFTMIFGSVAQATAAARHLYEVHTYIQGEMAADVSRWRRGSHYQANEVAALRWVFATLIESAVLAYETVLPPLTPAELGAYYADSVRLAGLFGIPPGALPGDWESFLIYCRGMEESDELGVTDSARRMAHDLLRGANAWIKPPRWYRALTTGWLPGRFRSEFQLPFGAEEERAVAAARARLPRYYRRLPRRVRFVGPWQEAQARIGDRGTGFVARLSNRFWIGEPAMPFAS</sequence>
<keyword evidence="3" id="KW-1185">Reference proteome</keyword>
<dbReference type="Pfam" id="PF09995">
    <property type="entry name" value="MPAB_Lcp_cat"/>
    <property type="match status" value="1"/>
</dbReference>
<proteinExistence type="predicted"/>
<dbReference type="Proteomes" id="UP001059380">
    <property type="component" value="Chromosome"/>
</dbReference>
<reference evidence="2" key="1">
    <citation type="submission" date="2021-04" db="EMBL/GenBank/DDBJ databases">
        <title>Phylogenetic analysis of Acidobacteriaceae.</title>
        <authorList>
            <person name="Qiu L."/>
            <person name="Zhang Q."/>
        </authorList>
    </citation>
    <scope>NUCLEOTIDE SEQUENCE</scope>
    <source>
        <strain evidence="2">DSM 25168</strain>
    </source>
</reference>